<evidence type="ECO:0000313" key="4">
    <source>
        <dbReference type="Proteomes" id="UP000295151"/>
    </source>
</evidence>
<protein>
    <recommendedName>
        <fullName evidence="5">Secreted protein</fullName>
    </recommendedName>
</protein>
<feature type="region of interest" description="Disordered" evidence="1">
    <location>
        <begin position="22"/>
        <end position="58"/>
    </location>
</feature>
<accession>A0A4R7TBU5</accession>
<dbReference type="PROSITE" id="PS51257">
    <property type="entry name" value="PROKAR_LIPOPROTEIN"/>
    <property type="match status" value="1"/>
</dbReference>
<dbReference type="RefSeq" id="WP_133979151.1">
    <property type="nucleotide sequence ID" value="NZ_SOCE01000001.1"/>
</dbReference>
<dbReference type="OrthoDB" id="3824822at2"/>
<evidence type="ECO:0008006" key="5">
    <source>
        <dbReference type="Google" id="ProtNLM"/>
    </source>
</evidence>
<proteinExistence type="predicted"/>
<evidence type="ECO:0000256" key="1">
    <source>
        <dbReference type="SAM" id="MobiDB-lite"/>
    </source>
</evidence>
<evidence type="ECO:0000313" key="3">
    <source>
        <dbReference type="EMBL" id="TDU89159.1"/>
    </source>
</evidence>
<comment type="caution">
    <text evidence="3">The sequence shown here is derived from an EMBL/GenBank/DDBJ whole genome shotgun (WGS) entry which is preliminary data.</text>
</comment>
<keyword evidence="2" id="KW-0732">Signal</keyword>
<dbReference type="EMBL" id="SOCE01000001">
    <property type="protein sequence ID" value="TDU89159.1"/>
    <property type="molecule type" value="Genomic_DNA"/>
</dbReference>
<organism evidence="3 4">
    <name type="scientific">Kribbella voronezhensis</name>
    <dbReference type="NCBI Taxonomy" id="2512212"/>
    <lineage>
        <taxon>Bacteria</taxon>
        <taxon>Bacillati</taxon>
        <taxon>Actinomycetota</taxon>
        <taxon>Actinomycetes</taxon>
        <taxon>Propionibacteriales</taxon>
        <taxon>Kribbellaceae</taxon>
        <taxon>Kribbella</taxon>
    </lineage>
</organism>
<sequence>MSLFRGLACVALALGLSVATACSGEQAGPTPPSPGALASGGGTAPVQPPPTPEGTGLTAPGIRLAAVPRGDGSFDITEDVIVRSAIATLPLRPPDSGADLPGMMTPTQPKISELAVLADGEPVPVDQATISGPSQLPLITAPTKFKLTYRLSGSVVRRMPSTTGRAAAAIKPLTADVDSTLPTDLIVSGGGLRNAICPQLTESRCAVGEPPGMSVQPGIPSGQSLAVLQLDLPLQP</sequence>
<dbReference type="AlphaFoldDB" id="A0A4R7TBU5"/>
<evidence type="ECO:0000256" key="2">
    <source>
        <dbReference type="SAM" id="SignalP"/>
    </source>
</evidence>
<dbReference type="Proteomes" id="UP000295151">
    <property type="component" value="Unassembled WGS sequence"/>
</dbReference>
<feature type="chain" id="PRO_5039454841" description="Secreted protein" evidence="2">
    <location>
        <begin position="22"/>
        <end position="236"/>
    </location>
</feature>
<feature type="signal peptide" evidence="2">
    <location>
        <begin position="1"/>
        <end position="21"/>
    </location>
</feature>
<name>A0A4R7TBU5_9ACTN</name>
<gene>
    <name evidence="3" type="ORF">EV138_2715</name>
</gene>
<keyword evidence="4" id="KW-1185">Reference proteome</keyword>
<reference evidence="3 4" key="1">
    <citation type="submission" date="2019-03" db="EMBL/GenBank/DDBJ databases">
        <title>Genomic Encyclopedia of Type Strains, Phase III (KMG-III): the genomes of soil and plant-associated and newly described type strains.</title>
        <authorList>
            <person name="Whitman W."/>
        </authorList>
    </citation>
    <scope>NUCLEOTIDE SEQUENCE [LARGE SCALE GENOMIC DNA]</scope>
    <source>
        <strain evidence="3 4">VKM Ac-2575</strain>
    </source>
</reference>